<dbReference type="KEGG" id="tpol:Mal48_42860"/>
<reference evidence="2 3" key="1">
    <citation type="submission" date="2019-02" db="EMBL/GenBank/DDBJ databases">
        <title>Deep-cultivation of Planctomycetes and their phenomic and genomic characterization uncovers novel biology.</title>
        <authorList>
            <person name="Wiegand S."/>
            <person name="Jogler M."/>
            <person name="Boedeker C."/>
            <person name="Pinto D."/>
            <person name="Vollmers J."/>
            <person name="Rivas-Marin E."/>
            <person name="Kohn T."/>
            <person name="Peeters S.H."/>
            <person name="Heuer A."/>
            <person name="Rast P."/>
            <person name="Oberbeckmann S."/>
            <person name="Bunk B."/>
            <person name="Jeske O."/>
            <person name="Meyerdierks A."/>
            <person name="Storesund J.E."/>
            <person name="Kallscheuer N."/>
            <person name="Luecker S."/>
            <person name="Lage O.M."/>
            <person name="Pohl T."/>
            <person name="Merkel B.J."/>
            <person name="Hornburger P."/>
            <person name="Mueller R.-W."/>
            <person name="Bruemmer F."/>
            <person name="Labrenz M."/>
            <person name="Spormann A.M."/>
            <person name="Op den Camp H."/>
            <person name="Overmann J."/>
            <person name="Amann R."/>
            <person name="Jetten M.S.M."/>
            <person name="Mascher T."/>
            <person name="Medema M.H."/>
            <person name="Devos D.P."/>
            <person name="Kaster A.-K."/>
            <person name="Ovreas L."/>
            <person name="Rohde M."/>
            <person name="Galperin M.Y."/>
            <person name="Jogler C."/>
        </authorList>
    </citation>
    <scope>NUCLEOTIDE SEQUENCE [LARGE SCALE GENOMIC DNA]</scope>
    <source>
        <strain evidence="2 3">Mal48</strain>
    </source>
</reference>
<sequence length="97" mass="11219">MSLLEQTESRDVSVEETSNDAEQDSVLGYLIASAEQMVIVFGLYILSIGPMYWTWIEAKHVDGSHFIAAFYEPLWKLAGWIPPLGEWVNWYVCLWIY</sequence>
<dbReference type="RefSeq" id="WP_145203872.1">
    <property type="nucleotide sequence ID" value="NZ_CP036267.1"/>
</dbReference>
<dbReference type="OrthoDB" id="214542at2"/>
<accession>A0A517QTQ2</accession>
<dbReference type="AlphaFoldDB" id="A0A517QTQ2"/>
<dbReference type="Proteomes" id="UP000315724">
    <property type="component" value="Chromosome"/>
</dbReference>
<evidence type="ECO:0000313" key="2">
    <source>
        <dbReference type="EMBL" id="QDT35013.1"/>
    </source>
</evidence>
<name>A0A517QTQ2_9PLAN</name>
<dbReference type="EMBL" id="CP036267">
    <property type="protein sequence ID" value="QDT35013.1"/>
    <property type="molecule type" value="Genomic_DNA"/>
</dbReference>
<proteinExistence type="predicted"/>
<protein>
    <submittedName>
        <fullName evidence="2">Uncharacterized protein</fullName>
    </submittedName>
</protein>
<evidence type="ECO:0000313" key="3">
    <source>
        <dbReference type="Proteomes" id="UP000315724"/>
    </source>
</evidence>
<organism evidence="2 3">
    <name type="scientific">Thalassoglobus polymorphus</name>
    <dbReference type="NCBI Taxonomy" id="2527994"/>
    <lineage>
        <taxon>Bacteria</taxon>
        <taxon>Pseudomonadati</taxon>
        <taxon>Planctomycetota</taxon>
        <taxon>Planctomycetia</taxon>
        <taxon>Planctomycetales</taxon>
        <taxon>Planctomycetaceae</taxon>
        <taxon>Thalassoglobus</taxon>
    </lineage>
</organism>
<gene>
    <name evidence="2" type="ORF">Mal48_42860</name>
</gene>
<evidence type="ECO:0000256" key="1">
    <source>
        <dbReference type="SAM" id="MobiDB-lite"/>
    </source>
</evidence>
<feature type="region of interest" description="Disordered" evidence="1">
    <location>
        <begin position="1"/>
        <end position="21"/>
    </location>
</feature>
<keyword evidence="3" id="KW-1185">Reference proteome</keyword>